<feature type="domain" description="Transglutaminase-like" evidence="1">
    <location>
        <begin position="67"/>
        <end position="141"/>
    </location>
</feature>
<dbReference type="Proteomes" id="UP001589898">
    <property type="component" value="Unassembled WGS sequence"/>
</dbReference>
<organism evidence="2 3">
    <name type="scientific">Luteimonas padinae</name>
    <dbReference type="NCBI Taxonomy" id="1714359"/>
    <lineage>
        <taxon>Bacteria</taxon>
        <taxon>Pseudomonadati</taxon>
        <taxon>Pseudomonadota</taxon>
        <taxon>Gammaproteobacteria</taxon>
        <taxon>Lysobacterales</taxon>
        <taxon>Lysobacteraceae</taxon>
        <taxon>Luteimonas</taxon>
    </lineage>
</organism>
<reference evidence="2 3" key="1">
    <citation type="submission" date="2024-09" db="EMBL/GenBank/DDBJ databases">
        <authorList>
            <person name="Sun Q."/>
            <person name="Mori K."/>
        </authorList>
    </citation>
    <scope>NUCLEOTIDE SEQUENCE [LARGE SCALE GENOMIC DNA]</scope>
    <source>
        <strain evidence="2 3">KCTC 52403</strain>
    </source>
</reference>
<dbReference type="InterPro" id="IPR038765">
    <property type="entry name" value="Papain-like_cys_pep_sf"/>
</dbReference>
<dbReference type="PANTHER" id="PTHR33490">
    <property type="entry name" value="BLR5614 PROTEIN-RELATED"/>
    <property type="match status" value="1"/>
</dbReference>
<keyword evidence="3" id="KW-1185">Reference proteome</keyword>
<accession>A0ABV6SYG7</accession>
<dbReference type="EMBL" id="JBHLTF010000032">
    <property type="protein sequence ID" value="MFC0718492.1"/>
    <property type="molecule type" value="Genomic_DNA"/>
</dbReference>
<evidence type="ECO:0000313" key="2">
    <source>
        <dbReference type="EMBL" id="MFC0718492.1"/>
    </source>
</evidence>
<dbReference type="SMART" id="SM00460">
    <property type="entry name" value="TGc"/>
    <property type="match status" value="1"/>
</dbReference>
<dbReference type="InterPro" id="IPR002931">
    <property type="entry name" value="Transglutaminase-like"/>
</dbReference>
<dbReference type="Pfam" id="PF01841">
    <property type="entry name" value="Transglut_core"/>
    <property type="match status" value="1"/>
</dbReference>
<dbReference type="PANTHER" id="PTHR33490:SF3">
    <property type="entry name" value="CONSERVED INTEGRAL MEMBRANE PROTEIN"/>
    <property type="match status" value="1"/>
</dbReference>
<comment type="caution">
    <text evidence="2">The sequence shown here is derived from an EMBL/GenBank/DDBJ whole genome shotgun (WGS) entry which is preliminary data.</text>
</comment>
<evidence type="ECO:0000259" key="1">
    <source>
        <dbReference type="SMART" id="SM00460"/>
    </source>
</evidence>
<sequence>MPEYVEKRYLPQTRLLDFGSPGIHDLVAARGWGALEPFDQIGKAYTFVRDEIAFGYNRDDEIAASEVLKDGYGQCNTKGTLLMALLRALGIACRLHGFTIHKELQRGVVPELVYGLAPDDILHSWVEVWHDGRWINLEGFILDQPFLDPCRQSLPEPPTNSAATAPEPIACPRHPLIGWDRTRTSNARASMPISGYSTARTTSTPGISKISAGCGGYSIGISCVTR</sequence>
<dbReference type="Gene3D" id="3.10.620.30">
    <property type="match status" value="1"/>
</dbReference>
<name>A0ABV6SYG7_9GAMM</name>
<proteinExistence type="predicted"/>
<protein>
    <submittedName>
        <fullName evidence="2">Transglutaminase family protein</fullName>
    </submittedName>
</protein>
<dbReference type="SUPFAM" id="SSF54001">
    <property type="entry name" value="Cysteine proteinases"/>
    <property type="match status" value="1"/>
</dbReference>
<gene>
    <name evidence="2" type="ORF">ACFFFU_12155</name>
</gene>
<evidence type="ECO:0000313" key="3">
    <source>
        <dbReference type="Proteomes" id="UP001589898"/>
    </source>
</evidence>
<dbReference type="RefSeq" id="WP_229823090.1">
    <property type="nucleotide sequence ID" value="NZ_BMZT01000003.1"/>
</dbReference>